<dbReference type="HOGENOM" id="CLU_000604_1_22_9"/>
<dbReference type="Pfam" id="PF00005">
    <property type="entry name" value="ABC_tran"/>
    <property type="match status" value="1"/>
</dbReference>
<dbReference type="AlphaFoldDB" id="H3NMY6"/>
<dbReference type="SMART" id="SM00382">
    <property type="entry name" value="AAA"/>
    <property type="match status" value="1"/>
</dbReference>
<keyword evidence="2" id="KW-0813">Transport</keyword>
<dbReference type="Proteomes" id="UP000004191">
    <property type="component" value="Unassembled WGS sequence"/>
</dbReference>
<accession>H3NMY6</accession>
<dbReference type="EMBL" id="AGEI01000020">
    <property type="protein sequence ID" value="EHR34390.1"/>
    <property type="molecule type" value="Genomic_DNA"/>
</dbReference>
<dbReference type="InterPro" id="IPR027417">
    <property type="entry name" value="P-loop_NTPase"/>
</dbReference>
<dbReference type="CDD" id="cd03255">
    <property type="entry name" value="ABC_MJ0796_LolCDE_FtsE"/>
    <property type="match status" value="1"/>
</dbReference>
<keyword evidence="7" id="KW-1185">Reference proteome</keyword>
<dbReference type="eggNOG" id="COG1136">
    <property type="taxonomic scope" value="Bacteria"/>
</dbReference>
<dbReference type="InterPro" id="IPR003439">
    <property type="entry name" value="ABC_transporter-like_ATP-bd"/>
</dbReference>
<dbReference type="PROSITE" id="PS50893">
    <property type="entry name" value="ABC_TRANSPORTER_2"/>
    <property type="match status" value="1"/>
</dbReference>
<dbReference type="PANTHER" id="PTHR42798">
    <property type="entry name" value="LIPOPROTEIN-RELEASING SYSTEM ATP-BINDING PROTEIN LOLD"/>
    <property type="match status" value="1"/>
</dbReference>
<dbReference type="STRING" id="883114.HMPREF9709_00697"/>
<reference evidence="6 7" key="1">
    <citation type="submission" date="2012-01" db="EMBL/GenBank/DDBJ databases">
        <title>The Genome Sequence of Helcococcus kunzii ATCC 51366.</title>
        <authorList>
            <consortium name="The Broad Institute Genome Sequencing Platform"/>
            <person name="Earl A."/>
            <person name="Ward D."/>
            <person name="Feldgarden M."/>
            <person name="Gevers D."/>
            <person name="Huys G."/>
            <person name="Young S.K."/>
            <person name="Zeng Q."/>
            <person name="Gargeya S."/>
            <person name="Fitzgerald M."/>
            <person name="Haas B."/>
            <person name="Abouelleil A."/>
            <person name="Alvarado L."/>
            <person name="Arachchi H.M."/>
            <person name="Berlin A."/>
            <person name="Chapman S.B."/>
            <person name="Gearin G."/>
            <person name="Goldberg J."/>
            <person name="Griggs A."/>
            <person name="Gujja S."/>
            <person name="Hansen M."/>
            <person name="Heiman D."/>
            <person name="Howarth C."/>
            <person name="Larimer J."/>
            <person name="Lui A."/>
            <person name="MacDonald P.J.P."/>
            <person name="McCowen C."/>
            <person name="Montmayeur A."/>
            <person name="Murphy C."/>
            <person name="Neiman D."/>
            <person name="Pearson M."/>
            <person name="Priest M."/>
            <person name="Roberts A."/>
            <person name="Saif S."/>
            <person name="Shea T."/>
            <person name="Sisk P."/>
            <person name="Stolte C."/>
            <person name="Sykes S."/>
            <person name="Wortman J."/>
            <person name="Nusbaum C."/>
            <person name="Birren B."/>
        </authorList>
    </citation>
    <scope>NUCLEOTIDE SEQUENCE [LARGE SCALE GENOMIC DNA]</scope>
    <source>
        <strain evidence="6 7">ATCC 51366</strain>
    </source>
</reference>
<dbReference type="PROSITE" id="PS00211">
    <property type="entry name" value="ABC_TRANSPORTER_1"/>
    <property type="match status" value="1"/>
</dbReference>
<dbReference type="PATRIC" id="fig|883114.3.peg.690"/>
<feature type="domain" description="ABC transporter" evidence="5">
    <location>
        <begin position="2"/>
        <end position="224"/>
    </location>
</feature>
<evidence type="ECO:0000256" key="1">
    <source>
        <dbReference type="ARBA" id="ARBA00005417"/>
    </source>
</evidence>
<comment type="caution">
    <text evidence="6">The sequence shown here is derived from an EMBL/GenBank/DDBJ whole genome shotgun (WGS) entry which is preliminary data.</text>
</comment>
<evidence type="ECO:0000259" key="5">
    <source>
        <dbReference type="PROSITE" id="PS50893"/>
    </source>
</evidence>
<name>H3NMY6_9FIRM</name>
<dbReference type="InterPro" id="IPR017911">
    <property type="entry name" value="MacB-like_ATP-bd"/>
</dbReference>
<dbReference type="GO" id="GO:0016887">
    <property type="term" value="F:ATP hydrolysis activity"/>
    <property type="evidence" value="ECO:0007669"/>
    <property type="project" value="InterPro"/>
</dbReference>
<proteinExistence type="inferred from homology"/>
<evidence type="ECO:0000256" key="4">
    <source>
        <dbReference type="ARBA" id="ARBA00022840"/>
    </source>
</evidence>
<dbReference type="OrthoDB" id="9802264at2"/>
<dbReference type="PANTHER" id="PTHR42798:SF7">
    <property type="entry name" value="ALPHA-D-RIBOSE 1-METHYLPHOSPHONATE 5-TRIPHOSPHATE SYNTHASE SUBUNIT PHNL"/>
    <property type="match status" value="1"/>
</dbReference>
<dbReference type="GO" id="GO:0005524">
    <property type="term" value="F:ATP binding"/>
    <property type="evidence" value="ECO:0007669"/>
    <property type="project" value="UniProtKB-KW"/>
</dbReference>
<gene>
    <name evidence="6" type="ORF">HMPREF9709_00697</name>
</gene>
<dbReference type="SUPFAM" id="SSF52540">
    <property type="entry name" value="P-loop containing nucleoside triphosphate hydrolases"/>
    <property type="match status" value="1"/>
</dbReference>
<sequence>MISMSKLSKTFVTKGLDNLQVLKDIDFSVNKGDYISIMGTSGVGKTTLLNIIGLIEKFDSGTYLFDNMDVTKLSENELAKIRGKRIGYVFQDYFLLDELTVYDNIYVSLILEKKSNKKELNNRIKQSIISCGLDTKILNKKVGLLSGGQKQRVAIARAIVKKPDIILADEPTGSIDESKKEEILNLFDLLNEQGITIILITHDISVANRAKIRYKIENKNIFKY</sequence>
<comment type="similarity">
    <text evidence="1">Belongs to the ABC transporter superfamily.</text>
</comment>
<dbReference type="InterPro" id="IPR003593">
    <property type="entry name" value="AAA+_ATPase"/>
</dbReference>
<dbReference type="GeneID" id="96998701"/>
<dbReference type="RefSeq" id="WP_005398002.1">
    <property type="nucleotide sequence ID" value="NZ_JH601088.1"/>
</dbReference>
<dbReference type="Gene3D" id="3.40.50.300">
    <property type="entry name" value="P-loop containing nucleotide triphosphate hydrolases"/>
    <property type="match status" value="1"/>
</dbReference>
<evidence type="ECO:0000313" key="6">
    <source>
        <dbReference type="EMBL" id="EHR34390.1"/>
    </source>
</evidence>
<evidence type="ECO:0000313" key="7">
    <source>
        <dbReference type="Proteomes" id="UP000004191"/>
    </source>
</evidence>
<keyword evidence="3" id="KW-0547">Nucleotide-binding</keyword>
<evidence type="ECO:0000256" key="3">
    <source>
        <dbReference type="ARBA" id="ARBA00022741"/>
    </source>
</evidence>
<evidence type="ECO:0000256" key="2">
    <source>
        <dbReference type="ARBA" id="ARBA00022448"/>
    </source>
</evidence>
<keyword evidence="4" id="KW-0067">ATP-binding</keyword>
<organism evidence="6 7">
    <name type="scientific">Helcococcus kunzii ATCC 51366</name>
    <dbReference type="NCBI Taxonomy" id="883114"/>
    <lineage>
        <taxon>Bacteria</taxon>
        <taxon>Bacillati</taxon>
        <taxon>Bacillota</taxon>
        <taxon>Tissierellia</taxon>
        <taxon>Tissierellales</taxon>
        <taxon>Peptoniphilaceae</taxon>
        <taxon>Helcococcus</taxon>
    </lineage>
</organism>
<protein>
    <recommendedName>
        <fullName evidence="5">ABC transporter domain-containing protein</fullName>
    </recommendedName>
</protein>
<dbReference type="InterPro" id="IPR017871">
    <property type="entry name" value="ABC_transporter-like_CS"/>
</dbReference>